<accession>A0A8R1UEL1</accession>
<dbReference type="PROSITE" id="PS50948">
    <property type="entry name" value="PAN"/>
    <property type="match status" value="1"/>
</dbReference>
<reference evidence="1" key="2">
    <citation type="submission" date="2022-06" db="UniProtKB">
        <authorList>
            <consortium name="EnsemblMetazoa"/>
        </authorList>
    </citation>
    <scope>IDENTIFICATION</scope>
    <source>
        <strain evidence="1">PS312</strain>
    </source>
</reference>
<evidence type="ECO:0000313" key="2">
    <source>
        <dbReference type="Proteomes" id="UP000005239"/>
    </source>
</evidence>
<reference evidence="2" key="1">
    <citation type="journal article" date="2008" name="Nat. Genet.">
        <title>The Pristionchus pacificus genome provides a unique perspective on nematode lifestyle and parasitism.</title>
        <authorList>
            <person name="Dieterich C."/>
            <person name="Clifton S.W."/>
            <person name="Schuster L.N."/>
            <person name="Chinwalla A."/>
            <person name="Delehaunty K."/>
            <person name="Dinkelacker I."/>
            <person name="Fulton L."/>
            <person name="Fulton R."/>
            <person name="Godfrey J."/>
            <person name="Minx P."/>
            <person name="Mitreva M."/>
            <person name="Roeseler W."/>
            <person name="Tian H."/>
            <person name="Witte H."/>
            <person name="Yang S.P."/>
            <person name="Wilson R.K."/>
            <person name="Sommer R.J."/>
        </authorList>
    </citation>
    <scope>NUCLEOTIDE SEQUENCE [LARGE SCALE GENOMIC DNA]</scope>
    <source>
        <strain evidence="2">PS312</strain>
    </source>
</reference>
<evidence type="ECO:0000313" key="1">
    <source>
        <dbReference type="EnsemblMetazoa" id="PPA16409.1"/>
    </source>
</evidence>
<keyword evidence="2" id="KW-1185">Reference proteome</keyword>
<dbReference type="AlphaFoldDB" id="A0A2A6CLQ3"/>
<protein>
    <submittedName>
        <fullName evidence="1">Apple domain-containing protein</fullName>
    </submittedName>
</protein>
<accession>A0A2A6CLQ3</accession>
<dbReference type="InterPro" id="IPR003609">
    <property type="entry name" value="Pan_app"/>
</dbReference>
<dbReference type="EnsemblMetazoa" id="PPA16409.1">
    <property type="protein sequence ID" value="PPA16409.1"/>
    <property type="gene ID" value="WBGene00105963"/>
</dbReference>
<proteinExistence type="predicted"/>
<name>A0A2A6CLQ3_PRIPA</name>
<organism evidence="1 2">
    <name type="scientific">Pristionchus pacificus</name>
    <name type="common">Parasitic nematode worm</name>
    <dbReference type="NCBI Taxonomy" id="54126"/>
    <lineage>
        <taxon>Eukaryota</taxon>
        <taxon>Metazoa</taxon>
        <taxon>Ecdysozoa</taxon>
        <taxon>Nematoda</taxon>
        <taxon>Chromadorea</taxon>
        <taxon>Rhabditida</taxon>
        <taxon>Rhabditina</taxon>
        <taxon>Diplogasteromorpha</taxon>
        <taxon>Diplogasteroidea</taxon>
        <taxon>Neodiplogasteridae</taxon>
        <taxon>Pristionchus</taxon>
    </lineage>
</organism>
<sequence length="312" mass="34381">MYIAGKNTAERQRGTKRIWWINETDTRKYCFLPSTSTVSRTVLTTTNALSLSGCHVSCALNSNCQSCSYNASSLKCTLLGLPAASMSCSEPYTAYEKRTTGCTGLNILVIITDFPISDSNTPYTLNKCSKASDVIGPPPRVHVAPVCGNATGFNQLIVYDLHDGTRWVLENHRNSFIDWDEKIGSWYYNNGVAVYYFYTATCVKVPIAPHCACAALPTEPAMAGYVATGQTVKMNFSPPCGTGQVQYVIHSVRVMRFRITRSAAPSASQQVTSGYYHFDYCAMGFTWIQMFDNGTWYNEFAVSAVTCVTKSP</sequence>
<dbReference type="Proteomes" id="UP000005239">
    <property type="component" value="Unassembled WGS sequence"/>
</dbReference>
<gene>
    <name evidence="1" type="primary">WBGene00105963</name>
</gene>